<organism evidence="2 3">
    <name type="scientific">Rangifer tarandus platyrhynchus</name>
    <name type="common">Svalbard reindeer</name>
    <dbReference type="NCBI Taxonomy" id="3082113"/>
    <lineage>
        <taxon>Eukaryota</taxon>
        <taxon>Metazoa</taxon>
        <taxon>Chordata</taxon>
        <taxon>Craniata</taxon>
        <taxon>Vertebrata</taxon>
        <taxon>Euteleostomi</taxon>
        <taxon>Mammalia</taxon>
        <taxon>Eutheria</taxon>
        <taxon>Laurasiatheria</taxon>
        <taxon>Artiodactyla</taxon>
        <taxon>Ruminantia</taxon>
        <taxon>Pecora</taxon>
        <taxon>Cervidae</taxon>
        <taxon>Odocoileinae</taxon>
        <taxon>Rangifer</taxon>
    </lineage>
</organism>
<proteinExistence type="predicted"/>
<accession>A0ABN8YEK9</accession>
<feature type="region of interest" description="Disordered" evidence="1">
    <location>
        <begin position="21"/>
        <end position="126"/>
    </location>
</feature>
<feature type="region of interest" description="Disordered" evidence="1">
    <location>
        <begin position="147"/>
        <end position="167"/>
    </location>
</feature>
<feature type="compositionally biased region" description="Polar residues" evidence="1">
    <location>
        <begin position="25"/>
        <end position="35"/>
    </location>
</feature>
<dbReference type="Proteomes" id="UP001176941">
    <property type="component" value="Chromosome 19"/>
</dbReference>
<reference evidence="2" key="1">
    <citation type="submission" date="2023-04" db="EMBL/GenBank/DDBJ databases">
        <authorList>
            <consortium name="ELIXIR-Norway"/>
        </authorList>
    </citation>
    <scope>NUCLEOTIDE SEQUENCE [LARGE SCALE GENOMIC DNA]</scope>
</reference>
<gene>
    <name evidence="2" type="ORF">MRATA1EN1_LOCUS8941</name>
</gene>
<evidence type="ECO:0000313" key="2">
    <source>
        <dbReference type="EMBL" id="CAI9159979.1"/>
    </source>
</evidence>
<protein>
    <submittedName>
        <fullName evidence="2">Uncharacterized protein</fullName>
    </submittedName>
</protein>
<evidence type="ECO:0000256" key="1">
    <source>
        <dbReference type="SAM" id="MobiDB-lite"/>
    </source>
</evidence>
<dbReference type="EMBL" id="OX459955">
    <property type="protein sequence ID" value="CAI9159979.1"/>
    <property type="molecule type" value="Genomic_DNA"/>
</dbReference>
<sequence>MVPMATQIAPQPFSLSPRSLLYAGISSSPGRSNPKSPHLRRRPAPPPGRARDPRRAGAARPLAAPRGSGGPGSLSASDASPGPPVLGTCPPSVCRKDGWTGRKLQTRAPVNATQPIWQQDHLSEGPSRTYLTGLSDPQTRCPRLLLRPQGPSPRALGPEHSRPGSLPDVALPGPLFSVCTECFSRSADCAPYKLAGSVTLLAPGGGGLACSRQQLSPGILGGPGNAGRWAGPGISAPLLTPCPPRVPGVLGSTALLWPPSLGVGA</sequence>
<keyword evidence="3" id="KW-1185">Reference proteome</keyword>
<name>A0ABN8YEK9_RANTA</name>
<feature type="compositionally biased region" description="Low complexity" evidence="1">
    <location>
        <begin position="56"/>
        <end position="66"/>
    </location>
</feature>
<evidence type="ECO:0000313" key="3">
    <source>
        <dbReference type="Proteomes" id="UP001176941"/>
    </source>
</evidence>